<accession>A0A1J1H3W1</accession>
<dbReference type="KEGG" id="prel:PRELSG_0801700"/>
<evidence type="ECO:0000313" key="2">
    <source>
        <dbReference type="EMBL" id="CRG99591.1"/>
    </source>
</evidence>
<sequence length="259" mass="31614">MRLNESFAHSLNIKKMRNDFIKSIMKDEEYKKKDDKKKEIVKSCKSYKDFCNIVDSVNMKPIRKYEEKVTYEDYINLNFGSNSKSEYLQEKKRKNNLNFMINQFKINNKKEKVLSLNDENYKSSEIKQFLNILKNNKENYYRFIKSNYNCDDVKYIICMIKDKMNILFENNYFNEENDVVDDENSQKKEYNSNLLNTINFLFYLSKHWSDEKFSIFFIEEELNDINFNIYTIIEEIKKKYNKNDEVIDKLNYIKSIFFK</sequence>
<evidence type="ECO:0000259" key="1">
    <source>
        <dbReference type="Pfam" id="PF15867"/>
    </source>
</evidence>
<organism evidence="2 3">
    <name type="scientific">Plasmodium relictum</name>
    <dbReference type="NCBI Taxonomy" id="85471"/>
    <lineage>
        <taxon>Eukaryota</taxon>
        <taxon>Sar</taxon>
        <taxon>Alveolata</taxon>
        <taxon>Apicomplexa</taxon>
        <taxon>Aconoidasida</taxon>
        <taxon>Haemosporida</taxon>
        <taxon>Plasmodiidae</taxon>
        <taxon>Plasmodium</taxon>
        <taxon>Plasmodium (Haemamoeba)</taxon>
    </lineage>
</organism>
<dbReference type="RefSeq" id="XP_028532596.1">
    <property type="nucleotide sequence ID" value="XM_028676070.1"/>
</dbReference>
<keyword evidence="3" id="KW-1185">Reference proteome</keyword>
<dbReference type="GeneID" id="39735693"/>
<protein>
    <recommendedName>
        <fullName evidence="1">Dynein attachment factor N-terminal domain-containing protein</fullName>
    </recommendedName>
</protein>
<dbReference type="AlphaFoldDB" id="A0A1J1H3W1"/>
<dbReference type="Pfam" id="PF15867">
    <property type="entry name" value="Dynein_attach_N"/>
    <property type="match status" value="1"/>
</dbReference>
<dbReference type="InterPro" id="IPR031733">
    <property type="entry name" value="Dynein_attach_N"/>
</dbReference>
<name>A0A1J1H3W1_PLARL</name>
<gene>
    <name evidence="2" type="ORF">PRELSG_0801700</name>
</gene>
<dbReference type="OrthoDB" id="372166at2759"/>
<proteinExistence type="predicted"/>
<dbReference type="EMBL" id="LN835303">
    <property type="protein sequence ID" value="CRG99591.1"/>
    <property type="molecule type" value="Genomic_DNA"/>
</dbReference>
<dbReference type="Proteomes" id="UP000220158">
    <property type="component" value="Chromosome 8"/>
</dbReference>
<dbReference type="VEuPathDB" id="PlasmoDB:PRELSG_0801700"/>
<reference evidence="2 3" key="1">
    <citation type="submission" date="2015-04" db="EMBL/GenBank/DDBJ databases">
        <authorList>
            <consortium name="Pathogen Informatics"/>
        </authorList>
    </citation>
    <scope>NUCLEOTIDE SEQUENCE [LARGE SCALE GENOMIC DNA]</scope>
    <source>
        <strain evidence="2 3">SGS1</strain>
    </source>
</reference>
<feature type="domain" description="Dynein attachment factor N-terminal" evidence="1">
    <location>
        <begin position="11"/>
        <end position="68"/>
    </location>
</feature>
<dbReference type="OMA" id="FVRCIIK"/>
<evidence type="ECO:0000313" key="3">
    <source>
        <dbReference type="Proteomes" id="UP000220158"/>
    </source>
</evidence>